<protein>
    <submittedName>
        <fullName evidence="1">Uncharacterized protein</fullName>
    </submittedName>
</protein>
<dbReference type="Proteomes" id="UP000499080">
    <property type="component" value="Unassembled WGS sequence"/>
</dbReference>
<keyword evidence="2" id="KW-1185">Reference proteome</keyword>
<reference evidence="1 2" key="1">
    <citation type="journal article" date="2019" name="Sci. Rep.">
        <title>Orb-weaving spider Araneus ventricosus genome elucidates the spidroin gene catalogue.</title>
        <authorList>
            <person name="Kono N."/>
            <person name="Nakamura H."/>
            <person name="Ohtoshi R."/>
            <person name="Moran D.A.P."/>
            <person name="Shinohara A."/>
            <person name="Yoshida Y."/>
            <person name="Fujiwara M."/>
            <person name="Mori M."/>
            <person name="Tomita M."/>
            <person name="Arakawa K."/>
        </authorList>
    </citation>
    <scope>NUCLEOTIDE SEQUENCE [LARGE SCALE GENOMIC DNA]</scope>
</reference>
<proteinExistence type="predicted"/>
<dbReference type="EMBL" id="BGPR01000026">
    <property type="protein sequence ID" value="GBL81706.1"/>
    <property type="molecule type" value="Genomic_DNA"/>
</dbReference>
<comment type="caution">
    <text evidence="1">The sequence shown here is derived from an EMBL/GenBank/DDBJ whole genome shotgun (WGS) entry which is preliminary data.</text>
</comment>
<name>A0A4Y2AR91_ARAVE</name>
<gene>
    <name evidence="1" type="ORF">AVEN_93483_1</name>
</gene>
<evidence type="ECO:0000313" key="2">
    <source>
        <dbReference type="Proteomes" id="UP000499080"/>
    </source>
</evidence>
<organism evidence="1 2">
    <name type="scientific">Araneus ventricosus</name>
    <name type="common">Orbweaver spider</name>
    <name type="synonym">Epeira ventricosa</name>
    <dbReference type="NCBI Taxonomy" id="182803"/>
    <lineage>
        <taxon>Eukaryota</taxon>
        <taxon>Metazoa</taxon>
        <taxon>Ecdysozoa</taxon>
        <taxon>Arthropoda</taxon>
        <taxon>Chelicerata</taxon>
        <taxon>Arachnida</taxon>
        <taxon>Araneae</taxon>
        <taxon>Araneomorphae</taxon>
        <taxon>Entelegynae</taxon>
        <taxon>Araneoidea</taxon>
        <taxon>Araneidae</taxon>
        <taxon>Araneus</taxon>
    </lineage>
</organism>
<sequence length="188" mass="21808">MKGNLVFQRFKNQPRKAMYKCSPQISCSSRFHLSPISQLSANCLKRKYPSKTFNEQFPECTVVLKDNTPVMGCLRREQKKMMQKCSFLIRFSCCLHLSPISQLSANCLKRKYPSKTFNEQFLECTVVLKDNTPVMGCLRREQKKMMQKCSFSNSSFSCCSPHLSLRSRSSDNCLKRKYSSKTSDEQFL</sequence>
<evidence type="ECO:0000313" key="1">
    <source>
        <dbReference type="EMBL" id="GBL81706.1"/>
    </source>
</evidence>
<accession>A0A4Y2AR91</accession>
<dbReference type="AlphaFoldDB" id="A0A4Y2AR91"/>